<sequence length="296" mass="33068">MNTQVTAVIVTYNRLALLKESIAAVLAQTYSVTKLLVINNNSTDDTAAYLATLTDPRLQVVNLTKNLGGSGGFTLGLQRGFNETISDLVWLMDDDTIPDSTALAELVHAAEALNGEFGFLSSNVRLADGTPNNVPETAKNWSAKSDNGLIQLASGSFVSLLVPRAAVAAVGLSIPEFFIWFDDIEFTRRLARFAPAYMVLAANVLHKTKGGREPDILTDRPERLHLYYYYFRNKYYLERVTDGRKGAFKESYRNFSKLVQVLLGRQPKRWRKASIIIRGWSAGKRFRPTIRKIKSK</sequence>
<name>A0A2D1KRE3_9LACO</name>
<proteinExistence type="inferred from homology"/>
<gene>
    <name evidence="5" type="ORF">LC20004_12655</name>
</gene>
<comment type="pathway">
    <text evidence="1">Cell wall biogenesis; cell wall polysaccharide biosynthesis.</text>
</comment>
<dbReference type="Pfam" id="PF00535">
    <property type="entry name" value="Glycos_transf_2"/>
    <property type="match status" value="1"/>
</dbReference>
<dbReference type="Gene3D" id="3.90.550.10">
    <property type="entry name" value="Spore Coat Polysaccharide Biosynthesis Protein SpsA, Chain A"/>
    <property type="match status" value="1"/>
</dbReference>
<keyword evidence="3" id="KW-0328">Glycosyltransferase</keyword>
<dbReference type="GO" id="GO:0016757">
    <property type="term" value="F:glycosyltransferase activity"/>
    <property type="evidence" value="ECO:0007669"/>
    <property type="project" value="UniProtKB-KW"/>
</dbReference>
<evidence type="ECO:0000256" key="1">
    <source>
        <dbReference type="ARBA" id="ARBA00004776"/>
    </source>
</evidence>
<dbReference type="RefSeq" id="WP_010012601.1">
    <property type="nucleotide sequence ID" value="NZ_AEOS01000061.1"/>
</dbReference>
<dbReference type="PANTHER" id="PTHR43179">
    <property type="entry name" value="RHAMNOSYLTRANSFERASE WBBL"/>
    <property type="match status" value="1"/>
</dbReference>
<keyword evidence="4" id="KW-0808">Transferase</keyword>
<evidence type="ECO:0000313" key="6">
    <source>
        <dbReference type="Proteomes" id="UP000223559"/>
    </source>
</evidence>
<evidence type="ECO:0000313" key="5">
    <source>
        <dbReference type="EMBL" id="ATO44704.1"/>
    </source>
</evidence>
<dbReference type="KEGG" id="lcy:LC20004_12655"/>
<evidence type="ECO:0000256" key="2">
    <source>
        <dbReference type="ARBA" id="ARBA00006739"/>
    </source>
</evidence>
<dbReference type="PANTHER" id="PTHR43179:SF12">
    <property type="entry name" value="GALACTOFURANOSYLTRANSFERASE GLFT2"/>
    <property type="match status" value="1"/>
</dbReference>
<comment type="similarity">
    <text evidence="2">Belongs to the glycosyltransferase 2 family.</text>
</comment>
<dbReference type="InterPro" id="IPR029044">
    <property type="entry name" value="Nucleotide-diphossugar_trans"/>
</dbReference>
<protein>
    <submittedName>
        <fullName evidence="5">Uncharacterized protein</fullName>
    </submittedName>
</protein>
<keyword evidence="6" id="KW-1185">Reference proteome</keyword>
<evidence type="ECO:0000256" key="3">
    <source>
        <dbReference type="ARBA" id="ARBA00022676"/>
    </source>
</evidence>
<reference evidence="5 6" key="1">
    <citation type="submission" date="2016-10" db="EMBL/GenBank/DDBJ databases">
        <title>The whole genome sequencing and assembly of L. cotyniformis subsp. torquens DSM 20004 strain.</title>
        <authorList>
            <person name="Park M.-K."/>
            <person name="Lee Y.-J."/>
            <person name="Yi H."/>
            <person name="Bahn Y.-S."/>
            <person name="Kim J.F."/>
            <person name="Lee D.-W."/>
        </authorList>
    </citation>
    <scope>NUCLEOTIDE SEQUENCE [LARGE SCALE GENOMIC DNA]</scope>
    <source>
        <strain evidence="5 6">DSM 20004</strain>
    </source>
</reference>
<organism evidence="5 6">
    <name type="scientific">Loigolactobacillus coryniformis subsp. torquens DSM 20004 = KCTC 3535</name>
    <dbReference type="NCBI Taxonomy" id="1423822"/>
    <lineage>
        <taxon>Bacteria</taxon>
        <taxon>Bacillati</taxon>
        <taxon>Bacillota</taxon>
        <taxon>Bacilli</taxon>
        <taxon>Lactobacillales</taxon>
        <taxon>Lactobacillaceae</taxon>
        <taxon>Loigolactobacillus</taxon>
    </lineage>
</organism>
<dbReference type="OrthoDB" id="7665907at2"/>
<evidence type="ECO:0000256" key="4">
    <source>
        <dbReference type="ARBA" id="ARBA00022679"/>
    </source>
</evidence>
<dbReference type="EMBL" id="CP017697">
    <property type="protein sequence ID" value="ATO44704.1"/>
    <property type="molecule type" value="Genomic_DNA"/>
</dbReference>
<dbReference type="AlphaFoldDB" id="A0A2D1KRE3"/>
<dbReference type="InterPro" id="IPR001173">
    <property type="entry name" value="Glyco_trans_2-like"/>
</dbReference>
<dbReference type="SUPFAM" id="SSF53448">
    <property type="entry name" value="Nucleotide-diphospho-sugar transferases"/>
    <property type="match status" value="1"/>
</dbReference>
<accession>A0A2D1KRE3</accession>
<dbReference type="Proteomes" id="UP000223559">
    <property type="component" value="Chromosome"/>
</dbReference>
<dbReference type="CDD" id="cd04185">
    <property type="entry name" value="GT_2_like_b"/>
    <property type="match status" value="1"/>
</dbReference>